<dbReference type="AlphaFoldDB" id="A0A0E0JCT0"/>
<dbReference type="PANTHER" id="PTHR10579">
    <property type="entry name" value="CALCIUM-ACTIVATED CHLORIDE CHANNEL REGULATOR"/>
    <property type="match status" value="1"/>
</dbReference>
<evidence type="ECO:0000313" key="2">
    <source>
        <dbReference type="Proteomes" id="UP000006591"/>
    </source>
</evidence>
<evidence type="ECO:0000313" key="1">
    <source>
        <dbReference type="EnsemblPlants" id="ONIVA12G18700.1"/>
    </source>
</evidence>
<dbReference type="STRING" id="4536.A0A0E0JCT0"/>
<proteinExistence type="predicted"/>
<dbReference type="OMA" id="DDQITQR"/>
<evidence type="ECO:0008006" key="3">
    <source>
        <dbReference type="Google" id="ProtNLM"/>
    </source>
</evidence>
<dbReference type="Gramene" id="ONIVA12G18700.1">
    <property type="protein sequence ID" value="ONIVA12G18700.1"/>
    <property type="gene ID" value="ONIVA12G18700"/>
</dbReference>
<dbReference type="PANTHER" id="PTHR10579:SF112">
    <property type="entry name" value="OS04G0198300 PROTEIN"/>
    <property type="match status" value="1"/>
</dbReference>
<dbReference type="InterPro" id="IPR051266">
    <property type="entry name" value="CLCR"/>
</dbReference>
<keyword evidence="2" id="KW-1185">Reference proteome</keyword>
<name>A0A0E0JCT0_ORYNI</name>
<dbReference type="InterPro" id="IPR036465">
    <property type="entry name" value="vWFA_dom_sf"/>
</dbReference>
<sequence>MNQLPPARAYAKVDDDIPVMVSITVPSGISSVQRKPVDLVVVLHVRSDWKVPKNCMKLLVEAVSIVAETLGDDDRLAILPVQPSLELVSAAESREAASAVSTMVIKSVTFEEKRDGVNTLAASLLSAESILFGRGQYDKENRAGHIIVISNTSDDGVAHVESLLQPWRFPSVHAFSFRNSRNARTMHNIVASSYDCTYAILDDEHGNTNDAFRTTIRRITSSVQIEVKLVCEEKNVVLSSIQAPLVSYFISSDKKAITIWANAHPNPAANSVATTNYIVNIRNKGQATLFLDQVPNLLKVENVQNNNQLQSSLAENVVVAIHEDTMAEMVRLEAIKVVDRISANDNQDWEQRHAAADELRGWWTMTRSNKLYAKVDWKAIAISRLAAEMQEMEIRLYNDYLWKEYMLSWLSHQRWQLPLPPLFIDRQATDDVPVQLKINAKRLGGTNLADQNRQKHGVAVLACVKVPETGLAKQKTPFVDLVVILDVGCQAIEMEGKARERLQVLSEATGVILDKLKHKDRLAIITVQSSLTKHGASLLEMSDQGREQTFTKIQSFINLVARKSTKHATQTWREKLKNTVKLARNCIHISSVNSSLPTPTFPASQHANSTTARSAPAAADGISCKLSKVLLTNAIQPVQKSISDYLTCSNHENLQHAIFLRKAGMLDNRPQEEKDRMGAIIVISDNHDNSICMEALSTNYNIHTFGFNGMHNVRAMYNIASRSNGMYDLLNDDRNLITEAFISCMNKITSIIVLGTEVDMICSSSRSPGVALSTIECGQFESFMIDNARKSTIMVGALHATSVKNFLFYMDNVREDDHDNIFKLFTVHVRCLPTPNTVDEKLNNQVEVIWNGIDGENNDDVVASIARVAAVEIITRITDPNYDQKLVGRLSREMETMQDIILRVMEKINGNLQYVERADPSYNKKLEQRLPWEMLLKVYEYKQAAEKVLRERKELAKTAQRRVFQHSKISNVHLEHPGYTTLMEESLTKELEEMEANLLREIFDPNYYIKLVDRLVRVLSPEGSGGSTRYAGMRHKLTLVIENMEANLSGLINGPTNNKQLVEQHVSNMCKSCSNHARAHGQVRLAMEMEKMNIRLGKEMVTMICRQIIVPVYYKNLMARSAMLTCLTDSESQRANGNALYALTIEKMEITLVMEMDKVEANPERMDKIVSNYNEKMVVLLVREMFLEVSKYAQVAGEARLSREMEDMEDSLVYKATTDPDYPDYYKKLVSNKLSYMLSWLSFQGSCEQPPH</sequence>
<dbReference type="eggNOG" id="ENOG502R56J">
    <property type="taxonomic scope" value="Eukaryota"/>
</dbReference>
<reference evidence="1" key="1">
    <citation type="submission" date="2015-04" db="UniProtKB">
        <authorList>
            <consortium name="EnsemblPlants"/>
        </authorList>
    </citation>
    <scope>IDENTIFICATION</scope>
    <source>
        <strain evidence="1">SL10</strain>
    </source>
</reference>
<organism evidence="1">
    <name type="scientific">Oryza nivara</name>
    <name type="common">Indian wild rice</name>
    <name type="synonym">Oryza sativa f. spontanea</name>
    <dbReference type="NCBI Taxonomy" id="4536"/>
    <lineage>
        <taxon>Eukaryota</taxon>
        <taxon>Viridiplantae</taxon>
        <taxon>Streptophyta</taxon>
        <taxon>Embryophyta</taxon>
        <taxon>Tracheophyta</taxon>
        <taxon>Spermatophyta</taxon>
        <taxon>Magnoliopsida</taxon>
        <taxon>Liliopsida</taxon>
        <taxon>Poales</taxon>
        <taxon>Poaceae</taxon>
        <taxon>BOP clade</taxon>
        <taxon>Oryzoideae</taxon>
        <taxon>Oryzeae</taxon>
        <taxon>Oryzinae</taxon>
        <taxon>Oryza</taxon>
    </lineage>
</organism>
<dbReference type="EnsemblPlants" id="ONIVA12G18700.1">
    <property type="protein sequence ID" value="ONIVA12G18700.1"/>
    <property type="gene ID" value="ONIVA12G18700"/>
</dbReference>
<protein>
    <recommendedName>
        <fullName evidence="3">VWFA domain-containing protein</fullName>
    </recommendedName>
</protein>
<dbReference type="SUPFAM" id="SSF53300">
    <property type="entry name" value="vWA-like"/>
    <property type="match status" value="1"/>
</dbReference>
<accession>A0A0E0JCT0</accession>
<dbReference type="Proteomes" id="UP000006591">
    <property type="component" value="Chromosome 12"/>
</dbReference>
<reference evidence="1" key="2">
    <citation type="submission" date="2018-04" db="EMBL/GenBank/DDBJ databases">
        <title>OnivRS2 (Oryza nivara Reference Sequence Version 2).</title>
        <authorList>
            <person name="Zhang J."/>
            <person name="Kudrna D."/>
            <person name="Lee S."/>
            <person name="Talag J."/>
            <person name="Rajasekar S."/>
            <person name="Welchert J."/>
            <person name="Hsing Y.-I."/>
            <person name="Wing R.A."/>
        </authorList>
    </citation>
    <scope>NUCLEOTIDE SEQUENCE [LARGE SCALE GENOMIC DNA]</scope>
    <source>
        <strain evidence="1">SL10</strain>
    </source>
</reference>